<feature type="region of interest" description="Disordered" evidence="1">
    <location>
        <begin position="38"/>
        <end position="60"/>
    </location>
</feature>
<name>A0A484MBQ7_9ASTE</name>
<reference evidence="2 3" key="1">
    <citation type="submission" date="2018-04" db="EMBL/GenBank/DDBJ databases">
        <authorList>
            <person name="Vogel A."/>
        </authorList>
    </citation>
    <scope>NUCLEOTIDE SEQUENCE [LARGE SCALE GENOMIC DNA]</scope>
</reference>
<accession>A0A484MBQ7</accession>
<feature type="region of interest" description="Disordered" evidence="1">
    <location>
        <begin position="80"/>
        <end position="100"/>
    </location>
</feature>
<dbReference type="EMBL" id="OOIL02003144">
    <property type="protein sequence ID" value="VFQ86361.1"/>
    <property type="molecule type" value="Genomic_DNA"/>
</dbReference>
<organism evidence="2 3">
    <name type="scientific">Cuscuta campestris</name>
    <dbReference type="NCBI Taxonomy" id="132261"/>
    <lineage>
        <taxon>Eukaryota</taxon>
        <taxon>Viridiplantae</taxon>
        <taxon>Streptophyta</taxon>
        <taxon>Embryophyta</taxon>
        <taxon>Tracheophyta</taxon>
        <taxon>Spermatophyta</taxon>
        <taxon>Magnoliopsida</taxon>
        <taxon>eudicotyledons</taxon>
        <taxon>Gunneridae</taxon>
        <taxon>Pentapetalae</taxon>
        <taxon>asterids</taxon>
        <taxon>lamiids</taxon>
        <taxon>Solanales</taxon>
        <taxon>Convolvulaceae</taxon>
        <taxon>Cuscuteae</taxon>
        <taxon>Cuscuta</taxon>
        <taxon>Cuscuta subgen. Grammica</taxon>
        <taxon>Cuscuta sect. Cleistogrammica</taxon>
    </lineage>
</organism>
<evidence type="ECO:0000313" key="2">
    <source>
        <dbReference type="EMBL" id="VFQ86361.1"/>
    </source>
</evidence>
<protein>
    <submittedName>
        <fullName evidence="2">Uncharacterized protein</fullName>
    </submittedName>
</protein>
<keyword evidence="3" id="KW-1185">Reference proteome</keyword>
<dbReference type="AlphaFoldDB" id="A0A484MBQ7"/>
<gene>
    <name evidence="2" type="ORF">CCAM_LOCUS28137</name>
</gene>
<proteinExistence type="predicted"/>
<sequence>MVVTFLYEAMMMEREGLGSPGFQDPARKPTDLAPIHLPRTKLSRGDGGNGRAFRRRGPSRRNCTVNGLFEDIVLPERIMSAEKERERSGEGPTRKRLRFDENDAEHEVLYLSSGFTGVLMEE</sequence>
<evidence type="ECO:0000256" key="1">
    <source>
        <dbReference type="SAM" id="MobiDB-lite"/>
    </source>
</evidence>
<dbReference type="Proteomes" id="UP000595140">
    <property type="component" value="Unassembled WGS sequence"/>
</dbReference>
<evidence type="ECO:0000313" key="3">
    <source>
        <dbReference type="Proteomes" id="UP000595140"/>
    </source>
</evidence>